<organism evidence="1 2">
    <name type="scientific">Limosilactobacillus pontis DSM 8475</name>
    <dbReference type="NCBI Taxonomy" id="1423794"/>
    <lineage>
        <taxon>Bacteria</taxon>
        <taxon>Bacillati</taxon>
        <taxon>Bacillota</taxon>
        <taxon>Bacilli</taxon>
        <taxon>Lactobacillales</taxon>
        <taxon>Lactobacillaceae</taxon>
        <taxon>Limosilactobacillus</taxon>
    </lineage>
</organism>
<dbReference type="AlphaFoldDB" id="A0A922PW04"/>
<evidence type="ECO:0000313" key="1">
    <source>
        <dbReference type="EMBL" id="KRM37699.1"/>
    </source>
</evidence>
<sequence>MKLGQKGNTIFNVEILPLAVHQRYESIATQLATKYKRGELAIGGESSLMMMGE</sequence>
<dbReference type="EMBL" id="AZGO01000019">
    <property type="protein sequence ID" value="KRM37699.1"/>
    <property type="molecule type" value="Genomic_DNA"/>
</dbReference>
<dbReference type="Proteomes" id="UP000051085">
    <property type="component" value="Unassembled WGS sequence"/>
</dbReference>
<name>A0A922PW04_9LACO</name>
<protein>
    <submittedName>
        <fullName evidence="1">Uncharacterized protein</fullName>
    </submittedName>
</protein>
<gene>
    <name evidence="1" type="ORF">FD34_GL001077</name>
</gene>
<proteinExistence type="predicted"/>
<evidence type="ECO:0000313" key="2">
    <source>
        <dbReference type="Proteomes" id="UP000051085"/>
    </source>
</evidence>
<accession>A0A922PW04</accession>
<comment type="caution">
    <text evidence="1">The sequence shown here is derived from an EMBL/GenBank/DDBJ whole genome shotgun (WGS) entry which is preliminary data.</text>
</comment>
<reference evidence="1 2" key="1">
    <citation type="journal article" date="2015" name="Genome Announc.">
        <title>Expanding the biotechnology potential of lactobacilli through comparative genomics of 213 strains and associated genera.</title>
        <authorList>
            <person name="Sun Z."/>
            <person name="Harris H.M."/>
            <person name="McCann A."/>
            <person name="Guo C."/>
            <person name="Argimon S."/>
            <person name="Zhang W."/>
            <person name="Yang X."/>
            <person name="Jeffery I.B."/>
            <person name="Cooney J.C."/>
            <person name="Kagawa T.F."/>
            <person name="Liu W."/>
            <person name="Song Y."/>
            <person name="Salvetti E."/>
            <person name="Wrobel A."/>
            <person name="Rasinkangas P."/>
            <person name="Parkhill J."/>
            <person name="Rea M.C."/>
            <person name="O'Sullivan O."/>
            <person name="Ritari J."/>
            <person name="Douillard F.P."/>
            <person name="Paul Ross R."/>
            <person name="Yang R."/>
            <person name="Briner A.E."/>
            <person name="Felis G.E."/>
            <person name="de Vos W.M."/>
            <person name="Barrangou R."/>
            <person name="Klaenhammer T.R."/>
            <person name="Caufield P.W."/>
            <person name="Cui Y."/>
            <person name="Zhang H."/>
            <person name="O'Toole P.W."/>
        </authorList>
    </citation>
    <scope>NUCLEOTIDE SEQUENCE [LARGE SCALE GENOMIC DNA]</scope>
    <source>
        <strain evidence="1 2">DSM 8475</strain>
    </source>
</reference>